<accession>A0A087TCD4</accession>
<dbReference type="EMBL" id="KK114571">
    <property type="protein sequence ID" value="KFM62773.1"/>
    <property type="molecule type" value="Genomic_DNA"/>
</dbReference>
<feature type="compositionally biased region" description="Basic and acidic residues" evidence="1">
    <location>
        <begin position="146"/>
        <end position="160"/>
    </location>
</feature>
<evidence type="ECO:0000313" key="3">
    <source>
        <dbReference type="Proteomes" id="UP000054359"/>
    </source>
</evidence>
<keyword evidence="3" id="KW-1185">Reference proteome</keyword>
<dbReference type="Proteomes" id="UP000054359">
    <property type="component" value="Unassembled WGS sequence"/>
</dbReference>
<protein>
    <submittedName>
        <fullName evidence="2">Uncharacterized protein</fullName>
    </submittedName>
</protein>
<sequence>MLSLMSVGVSLTPPKILFGGWTPILPGHPFYFGPVRRRYNEESDYLNQIQYTENFPHAVQHFHSPNANYENDHIGKEYALSDSHKQNGPSHSKYDSPRCRPSHEPLHYESPHEPVNYEVSHNPSHYVASHEPSHEPSHYEAPLEPSHYEEAPRDPSHYEA</sequence>
<evidence type="ECO:0000313" key="2">
    <source>
        <dbReference type="EMBL" id="KFM62773.1"/>
    </source>
</evidence>
<dbReference type="AlphaFoldDB" id="A0A087TCD4"/>
<feature type="region of interest" description="Disordered" evidence="1">
    <location>
        <begin position="64"/>
        <end position="160"/>
    </location>
</feature>
<reference evidence="2 3" key="1">
    <citation type="submission" date="2013-11" db="EMBL/GenBank/DDBJ databases">
        <title>Genome sequencing of Stegodyphus mimosarum.</title>
        <authorList>
            <person name="Bechsgaard J."/>
        </authorList>
    </citation>
    <scope>NUCLEOTIDE SEQUENCE [LARGE SCALE GENOMIC DNA]</scope>
</reference>
<gene>
    <name evidence="2" type="ORF">X975_27182</name>
</gene>
<dbReference type="OrthoDB" id="6426835at2759"/>
<evidence type="ECO:0000256" key="1">
    <source>
        <dbReference type="SAM" id="MobiDB-lite"/>
    </source>
</evidence>
<name>A0A087TCD4_STEMI</name>
<feature type="non-terminal residue" evidence="2">
    <location>
        <position position="160"/>
    </location>
</feature>
<organism evidence="2 3">
    <name type="scientific">Stegodyphus mimosarum</name>
    <name type="common">African social velvet spider</name>
    <dbReference type="NCBI Taxonomy" id="407821"/>
    <lineage>
        <taxon>Eukaryota</taxon>
        <taxon>Metazoa</taxon>
        <taxon>Ecdysozoa</taxon>
        <taxon>Arthropoda</taxon>
        <taxon>Chelicerata</taxon>
        <taxon>Arachnida</taxon>
        <taxon>Araneae</taxon>
        <taxon>Araneomorphae</taxon>
        <taxon>Entelegynae</taxon>
        <taxon>Eresoidea</taxon>
        <taxon>Eresidae</taxon>
        <taxon>Stegodyphus</taxon>
    </lineage>
</organism>
<proteinExistence type="predicted"/>
<feature type="compositionally biased region" description="Basic and acidic residues" evidence="1">
    <location>
        <begin position="92"/>
        <end position="112"/>
    </location>
</feature>